<dbReference type="Pfam" id="PF00078">
    <property type="entry name" value="RVT_1"/>
    <property type="match status" value="1"/>
</dbReference>
<dbReference type="Proteomes" id="UP001497623">
    <property type="component" value="Unassembled WGS sequence"/>
</dbReference>
<evidence type="ECO:0000313" key="2">
    <source>
        <dbReference type="EMBL" id="CAL4064309.1"/>
    </source>
</evidence>
<organism evidence="2 3">
    <name type="scientific">Meganyctiphanes norvegica</name>
    <name type="common">Northern krill</name>
    <name type="synonym">Thysanopoda norvegica</name>
    <dbReference type="NCBI Taxonomy" id="48144"/>
    <lineage>
        <taxon>Eukaryota</taxon>
        <taxon>Metazoa</taxon>
        <taxon>Ecdysozoa</taxon>
        <taxon>Arthropoda</taxon>
        <taxon>Crustacea</taxon>
        <taxon>Multicrustacea</taxon>
        <taxon>Malacostraca</taxon>
        <taxon>Eumalacostraca</taxon>
        <taxon>Eucarida</taxon>
        <taxon>Euphausiacea</taxon>
        <taxon>Euphausiidae</taxon>
        <taxon>Meganyctiphanes</taxon>
    </lineage>
</organism>
<dbReference type="InterPro" id="IPR043502">
    <property type="entry name" value="DNA/RNA_pol_sf"/>
</dbReference>
<sequence>NKNCRPNSFKLHPISENFVNNELNNLNINKSIGYDEISAKFLKDGSSEIGKVITYIINLSILTNTFPDEYKIGKVKPLFKKGNKTEVENYRPISVLCIMSKILEKAVYVQFEKYLSENNLLYDYQSGFRKGHSTDTCLIDLFDYVHSSLSEGDYVGMVLLDLQKAFDTVNHKILCEKLELLGVGCVDWFSSYLSNRKQFVNVNNINSSFGLVTCGVPQGSILGPLLFLCYINDMAMSVTCRLLLYADDSALLVRGKDANLIASILSENLQSCSNWLLDNKLSLHLGKTEAILFGTKRKLKNVKEFIVKCHDITIQNVKCVKYLGLLIDETLSGENIVSNILKKASNRLKFLYRFSDILNTKSRKNPMLCINPVLLRLF</sequence>
<reference evidence="2 3" key="1">
    <citation type="submission" date="2024-05" db="EMBL/GenBank/DDBJ databases">
        <authorList>
            <person name="Wallberg A."/>
        </authorList>
    </citation>
    <scope>NUCLEOTIDE SEQUENCE [LARGE SCALE GENOMIC DNA]</scope>
</reference>
<name>A0AAV2PW34_MEGNR</name>
<dbReference type="SUPFAM" id="SSF56672">
    <property type="entry name" value="DNA/RNA polymerases"/>
    <property type="match status" value="1"/>
</dbReference>
<dbReference type="CDD" id="cd01650">
    <property type="entry name" value="RT_nLTR_like"/>
    <property type="match status" value="1"/>
</dbReference>
<dbReference type="EMBL" id="CAXKWB010001410">
    <property type="protein sequence ID" value="CAL4064309.1"/>
    <property type="molecule type" value="Genomic_DNA"/>
</dbReference>
<accession>A0AAV2PW34</accession>
<evidence type="ECO:0000259" key="1">
    <source>
        <dbReference type="PROSITE" id="PS50878"/>
    </source>
</evidence>
<dbReference type="GO" id="GO:0071897">
    <property type="term" value="P:DNA biosynthetic process"/>
    <property type="evidence" value="ECO:0007669"/>
    <property type="project" value="UniProtKB-ARBA"/>
</dbReference>
<gene>
    <name evidence="2" type="ORF">MNOR_LOCUS3958</name>
</gene>
<dbReference type="AlphaFoldDB" id="A0AAV2PW34"/>
<comment type="caution">
    <text evidence="2">The sequence shown here is derived from an EMBL/GenBank/DDBJ whole genome shotgun (WGS) entry which is preliminary data.</text>
</comment>
<proteinExistence type="predicted"/>
<feature type="non-terminal residue" evidence="2">
    <location>
        <position position="1"/>
    </location>
</feature>
<evidence type="ECO:0000313" key="3">
    <source>
        <dbReference type="Proteomes" id="UP001497623"/>
    </source>
</evidence>
<feature type="domain" description="Reverse transcriptase" evidence="1">
    <location>
        <begin position="59"/>
        <end position="327"/>
    </location>
</feature>
<protein>
    <recommendedName>
        <fullName evidence="1">Reverse transcriptase domain-containing protein</fullName>
    </recommendedName>
</protein>
<dbReference type="PANTHER" id="PTHR33332">
    <property type="entry name" value="REVERSE TRANSCRIPTASE DOMAIN-CONTAINING PROTEIN"/>
    <property type="match status" value="1"/>
</dbReference>
<dbReference type="PROSITE" id="PS50878">
    <property type="entry name" value="RT_POL"/>
    <property type="match status" value="1"/>
</dbReference>
<dbReference type="InterPro" id="IPR000477">
    <property type="entry name" value="RT_dom"/>
</dbReference>
<keyword evidence="3" id="KW-1185">Reference proteome</keyword>